<accession>R1GUH2</accession>
<keyword evidence="1" id="KW-0472">Membrane</keyword>
<comment type="caution">
    <text evidence="2">The sequence shown here is derived from an EMBL/GenBank/DDBJ whole genome shotgun (WGS) entry which is preliminary data.</text>
</comment>
<dbReference type="EMBL" id="ANFM02000017">
    <property type="protein sequence ID" value="EOD79699.1"/>
    <property type="molecule type" value="Genomic_DNA"/>
</dbReference>
<feature type="transmembrane region" description="Helical" evidence="1">
    <location>
        <begin position="12"/>
        <end position="33"/>
    </location>
</feature>
<protein>
    <submittedName>
        <fullName evidence="2">Uncharacterized protein</fullName>
    </submittedName>
</protein>
<keyword evidence="3" id="KW-1185">Reference proteome</keyword>
<name>R1GUH2_9GAMM</name>
<gene>
    <name evidence="2" type="ORF">D515_01171</name>
</gene>
<evidence type="ECO:0000313" key="2">
    <source>
        <dbReference type="EMBL" id="EOD79699.1"/>
    </source>
</evidence>
<keyword evidence="1" id="KW-0812">Transmembrane</keyword>
<keyword evidence="1" id="KW-1133">Transmembrane helix</keyword>
<proteinExistence type="predicted"/>
<dbReference type="Proteomes" id="UP000011223">
    <property type="component" value="Unassembled WGS sequence"/>
</dbReference>
<organism evidence="2 3">
    <name type="scientific">Grimontia indica</name>
    <dbReference type="NCBI Taxonomy" id="1056512"/>
    <lineage>
        <taxon>Bacteria</taxon>
        <taxon>Pseudomonadati</taxon>
        <taxon>Pseudomonadota</taxon>
        <taxon>Gammaproteobacteria</taxon>
        <taxon>Vibrionales</taxon>
        <taxon>Vibrionaceae</taxon>
        <taxon>Grimontia</taxon>
    </lineage>
</organism>
<evidence type="ECO:0000256" key="1">
    <source>
        <dbReference type="SAM" id="Phobius"/>
    </source>
</evidence>
<sequence length="37" mass="4040">MSNKIAAKISNYAPLFILMGVTTAFTLMNAMYWGGVL</sequence>
<evidence type="ECO:0000313" key="3">
    <source>
        <dbReference type="Proteomes" id="UP000011223"/>
    </source>
</evidence>
<dbReference type="AlphaFoldDB" id="R1GUH2"/>
<reference evidence="2 3" key="1">
    <citation type="journal article" date="2014" name="PLoS ONE">
        <title>Grimontia indica AK16(T), sp. nov., Isolated from a Seawater Sample Reports the Presence of Pathogenic Genes Similar to Vibrio Genus.</title>
        <authorList>
            <person name="Singh A."/>
            <person name="Vaidya B."/>
            <person name="Khatri I."/>
            <person name="Srinivas T.N."/>
            <person name="Subramanian S."/>
            <person name="Korpole S."/>
            <person name="Pinnaka A.K."/>
        </authorList>
    </citation>
    <scope>NUCLEOTIDE SEQUENCE [LARGE SCALE GENOMIC DNA]</scope>
    <source>
        <strain evidence="2 3">AK16</strain>
    </source>
</reference>